<comment type="caution">
    <text evidence="1">The sequence shown here is derived from an EMBL/GenBank/DDBJ whole genome shotgun (WGS) entry which is preliminary data.</text>
</comment>
<organism evidence="1 2">
    <name type="scientific">Nephila pilipes</name>
    <name type="common">Giant wood spider</name>
    <name type="synonym">Nephila maculata</name>
    <dbReference type="NCBI Taxonomy" id="299642"/>
    <lineage>
        <taxon>Eukaryota</taxon>
        <taxon>Metazoa</taxon>
        <taxon>Ecdysozoa</taxon>
        <taxon>Arthropoda</taxon>
        <taxon>Chelicerata</taxon>
        <taxon>Arachnida</taxon>
        <taxon>Araneae</taxon>
        <taxon>Araneomorphae</taxon>
        <taxon>Entelegynae</taxon>
        <taxon>Araneoidea</taxon>
        <taxon>Nephilidae</taxon>
        <taxon>Nephila</taxon>
    </lineage>
</organism>
<dbReference type="EMBL" id="BMAW01060283">
    <property type="protein sequence ID" value="GFT25456.1"/>
    <property type="molecule type" value="Genomic_DNA"/>
</dbReference>
<evidence type="ECO:0000313" key="1">
    <source>
        <dbReference type="EMBL" id="GFT25456.1"/>
    </source>
</evidence>
<sequence length="70" mass="8380">MWLLYIIYHIHQKLATSIVDVSHYILFFWRKRKRKGTKKKSFVADIKIFAFILISPGEWRETCSDCAAYP</sequence>
<gene>
    <name evidence="1" type="ORF">NPIL_519801</name>
</gene>
<dbReference type="Proteomes" id="UP000887013">
    <property type="component" value="Unassembled WGS sequence"/>
</dbReference>
<protein>
    <submittedName>
        <fullName evidence="1">Uncharacterized protein</fullName>
    </submittedName>
</protein>
<dbReference type="AlphaFoldDB" id="A0A8X6NQ90"/>
<name>A0A8X6NQ90_NEPPI</name>
<accession>A0A8X6NQ90</accession>
<proteinExistence type="predicted"/>
<evidence type="ECO:0000313" key="2">
    <source>
        <dbReference type="Proteomes" id="UP000887013"/>
    </source>
</evidence>
<keyword evidence="2" id="KW-1185">Reference proteome</keyword>
<reference evidence="1" key="1">
    <citation type="submission" date="2020-08" db="EMBL/GenBank/DDBJ databases">
        <title>Multicomponent nature underlies the extraordinary mechanical properties of spider dragline silk.</title>
        <authorList>
            <person name="Kono N."/>
            <person name="Nakamura H."/>
            <person name="Mori M."/>
            <person name="Yoshida Y."/>
            <person name="Ohtoshi R."/>
            <person name="Malay A.D."/>
            <person name="Moran D.A.P."/>
            <person name="Tomita M."/>
            <person name="Numata K."/>
            <person name="Arakawa K."/>
        </authorList>
    </citation>
    <scope>NUCLEOTIDE SEQUENCE</scope>
</reference>